<feature type="domain" description="NlpC/P60" evidence="5">
    <location>
        <begin position="192"/>
        <end position="358"/>
    </location>
</feature>
<reference evidence="6" key="1">
    <citation type="submission" date="2021-01" db="EMBL/GenBank/DDBJ databases">
        <title>Whole genome shotgun sequence of Virgisporangium aurantiacum NBRC 16421.</title>
        <authorList>
            <person name="Komaki H."/>
            <person name="Tamura T."/>
        </authorList>
    </citation>
    <scope>NUCLEOTIDE SEQUENCE</scope>
    <source>
        <strain evidence="6">NBRC 16421</strain>
    </source>
</reference>
<dbReference type="PANTHER" id="PTHR47053">
    <property type="entry name" value="MUREIN DD-ENDOPEPTIDASE MEPH-RELATED"/>
    <property type="match status" value="1"/>
</dbReference>
<keyword evidence="2" id="KW-0645">Protease</keyword>
<protein>
    <recommendedName>
        <fullName evidence="5">NlpC/P60 domain-containing protein</fullName>
    </recommendedName>
</protein>
<comment type="similarity">
    <text evidence="1">Belongs to the peptidase C40 family.</text>
</comment>
<evidence type="ECO:0000313" key="6">
    <source>
        <dbReference type="EMBL" id="GIJ55906.1"/>
    </source>
</evidence>
<dbReference type="SUPFAM" id="SSF54001">
    <property type="entry name" value="Cysteine proteinases"/>
    <property type="match status" value="1"/>
</dbReference>
<dbReference type="RefSeq" id="WP_203993360.1">
    <property type="nucleotide sequence ID" value="NZ_BOPG01000022.1"/>
</dbReference>
<comment type="caution">
    <text evidence="6">The sequence shown here is derived from an EMBL/GenBank/DDBJ whole genome shotgun (WGS) entry which is preliminary data.</text>
</comment>
<accession>A0A8J3Z1V8</accession>
<sequence length="358" mass="38231">MSGRNDRSVLVSVLLAAILVVAALAWLGFQRVGGTPDTAAETSDEVAVEGAPLEVAGSASVPPADPTNLTYQRVADPNRTIAKDAAGRTVAVFTDGARSVRLSGPVRRFAEPKFTTATVTTDAWIRLAPQEWKAGEEKAAWYKPWITAALADKAPDALAVAMQYVQGAPEQKDAKGVRFAGDADFGPFSETDPDGRAENSDFFDYLGIQYQFSDGGRSQPQADRNGDLDCSGFVRIVYGYRLGYPVRSQNTAGAGLPRRAFAMSQFGPGVAIAADKGTQVRDFNRMQNGDLVFFNLDPSDGTQADHSGIYLGVDDAGHHRFLSSRSKANGPTFGDFGGPAILDGGGHFATKFRTVRRL</sequence>
<dbReference type="InterPro" id="IPR000064">
    <property type="entry name" value="NLP_P60_dom"/>
</dbReference>
<dbReference type="Gene3D" id="3.90.1720.10">
    <property type="entry name" value="endopeptidase domain like (from Nostoc punctiforme)"/>
    <property type="match status" value="1"/>
</dbReference>
<name>A0A8J3Z1V8_9ACTN</name>
<evidence type="ECO:0000259" key="5">
    <source>
        <dbReference type="PROSITE" id="PS51935"/>
    </source>
</evidence>
<dbReference type="Pfam" id="PF00877">
    <property type="entry name" value="NLPC_P60"/>
    <property type="match status" value="1"/>
</dbReference>
<proteinExistence type="inferred from homology"/>
<keyword evidence="7" id="KW-1185">Reference proteome</keyword>
<keyword evidence="3" id="KW-0378">Hydrolase</keyword>
<dbReference type="GO" id="GO:0008234">
    <property type="term" value="F:cysteine-type peptidase activity"/>
    <property type="evidence" value="ECO:0007669"/>
    <property type="project" value="UniProtKB-KW"/>
</dbReference>
<gene>
    <name evidence="6" type="ORF">Vau01_034220</name>
</gene>
<dbReference type="PANTHER" id="PTHR47053:SF1">
    <property type="entry name" value="MUREIN DD-ENDOPEPTIDASE MEPH-RELATED"/>
    <property type="match status" value="1"/>
</dbReference>
<organism evidence="6 7">
    <name type="scientific">Virgisporangium aurantiacum</name>
    <dbReference type="NCBI Taxonomy" id="175570"/>
    <lineage>
        <taxon>Bacteria</taxon>
        <taxon>Bacillati</taxon>
        <taxon>Actinomycetota</taxon>
        <taxon>Actinomycetes</taxon>
        <taxon>Micromonosporales</taxon>
        <taxon>Micromonosporaceae</taxon>
        <taxon>Virgisporangium</taxon>
    </lineage>
</organism>
<dbReference type="InterPro" id="IPR038765">
    <property type="entry name" value="Papain-like_cys_pep_sf"/>
</dbReference>
<evidence type="ECO:0000256" key="3">
    <source>
        <dbReference type="ARBA" id="ARBA00022801"/>
    </source>
</evidence>
<evidence type="ECO:0000256" key="4">
    <source>
        <dbReference type="ARBA" id="ARBA00022807"/>
    </source>
</evidence>
<keyword evidence="4" id="KW-0788">Thiol protease</keyword>
<dbReference type="Proteomes" id="UP000612585">
    <property type="component" value="Unassembled WGS sequence"/>
</dbReference>
<dbReference type="PROSITE" id="PS51935">
    <property type="entry name" value="NLPC_P60"/>
    <property type="match status" value="1"/>
</dbReference>
<dbReference type="AlphaFoldDB" id="A0A8J3Z1V8"/>
<dbReference type="InterPro" id="IPR051202">
    <property type="entry name" value="Peptidase_C40"/>
</dbReference>
<evidence type="ECO:0000256" key="2">
    <source>
        <dbReference type="ARBA" id="ARBA00022670"/>
    </source>
</evidence>
<dbReference type="EMBL" id="BOPG01000022">
    <property type="protein sequence ID" value="GIJ55906.1"/>
    <property type="molecule type" value="Genomic_DNA"/>
</dbReference>
<dbReference type="GO" id="GO:0006508">
    <property type="term" value="P:proteolysis"/>
    <property type="evidence" value="ECO:0007669"/>
    <property type="project" value="UniProtKB-KW"/>
</dbReference>
<evidence type="ECO:0000313" key="7">
    <source>
        <dbReference type="Proteomes" id="UP000612585"/>
    </source>
</evidence>
<evidence type="ECO:0000256" key="1">
    <source>
        <dbReference type="ARBA" id="ARBA00007074"/>
    </source>
</evidence>